<evidence type="ECO:0000313" key="2">
    <source>
        <dbReference type="EMBL" id="KFG36251.1"/>
    </source>
</evidence>
<dbReference type="EMBL" id="AEYI02001535">
    <property type="protein sequence ID" value="KFG36251.1"/>
    <property type="molecule type" value="Genomic_DNA"/>
</dbReference>
<feature type="compositionally biased region" description="Polar residues" evidence="1">
    <location>
        <begin position="38"/>
        <end position="51"/>
    </location>
</feature>
<feature type="region of interest" description="Disordered" evidence="1">
    <location>
        <begin position="253"/>
        <end position="281"/>
    </location>
</feature>
<dbReference type="Proteomes" id="UP000028828">
    <property type="component" value="Unassembled WGS sequence"/>
</dbReference>
<comment type="caution">
    <text evidence="2">The sequence shown here is derived from an EMBL/GenBank/DDBJ whole genome shotgun (WGS) entry which is preliminary data.</text>
</comment>
<name>A0A086JVT3_TOXGO</name>
<feature type="region of interest" description="Disordered" evidence="1">
    <location>
        <begin position="1452"/>
        <end position="1477"/>
    </location>
</feature>
<feature type="compositionally biased region" description="Basic residues" evidence="1">
    <location>
        <begin position="773"/>
        <end position="784"/>
    </location>
</feature>
<accession>A0A086JVT3</accession>
<gene>
    <name evidence="2" type="ORF">TGP89_222050</name>
</gene>
<feature type="compositionally biased region" description="Basic and acidic residues" evidence="1">
    <location>
        <begin position="514"/>
        <end position="527"/>
    </location>
</feature>
<feature type="region of interest" description="Disordered" evidence="1">
    <location>
        <begin position="1370"/>
        <end position="1406"/>
    </location>
</feature>
<proteinExistence type="predicted"/>
<evidence type="ECO:0000256" key="1">
    <source>
        <dbReference type="SAM" id="MobiDB-lite"/>
    </source>
</evidence>
<feature type="region of interest" description="Disordered" evidence="1">
    <location>
        <begin position="1151"/>
        <end position="1188"/>
    </location>
</feature>
<feature type="compositionally biased region" description="Basic and acidic residues" evidence="1">
    <location>
        <begin position="395"/>
        <end position="404"/>
    </location>
</feature>
<feature type="region of interest" description="Disordered" evidence="1">
    <location>
        <begin position="459"/>
        <end position="597"/>
    </location>
</feature>
<feature type="compositionally biased region" description="Low complexity" evidence="1">
    <location>
        <begin position="263"/>
        <end position="278"/>
    </location>
</feature>
<feature type="compositionally biased region" description="Basic and acidic residues" evidence="1">
    <location>
        <begin position="367"/>
        <end position="383"/>
    </location>
</feature>
<feature type="region of interest" description="Disordered" evidence="1">
    <location>
        <begin position="687"/>
        <end position="711"/>
    </location>
</feature>
<feature type="region of interest" description="Disordered" evidence="1">
    <location>
        <begin position="349"/>
        <end position="405"/>
    </location>
</feature>
<organism evidence="2 3">
    <name type="scientific">Toxoplasma gondii p89</name>
    <dbReference type="NCBI Taxonomy" id="943119"/>
    <lineage>
        <taxon>Eukaryota</taxon>
        <taxon>Sar</taxon>
        <taxon>Alveolata</taxon>
        <taxon>Apicomplexa</taxon>
        <taxon>Conoidasida</taxon>
        <taxon>Coccidia</taxon>
        <taxon>Eucoccidiorida</taxon>
        <taxon>Eimeriorina</taxon>
        <taxon>Sarcocystidae</taxon>
        <taxon>Toxoplasma</taxon>
    </lineage>
</organism>
<feature type="region of interest" description="Disordered" evidence="1">
    <location>
        <begin position="1"/>
        <end position="107"/>
    </location>
</feature>
<feature type="compositionally biased region" description="Polar residues" evidence="1">
    <location>
        <begin position="482"/>
        <end position="491"/>
    </location>
</feature>
<feature type="compositionally biased region" description="Polar residues" evidence="1">
    <location>
        <begin position="1174"/>
        <end position="1187"/>
    </location>
</feature>
<reference evidence="2 3" key="1">
    <citation type="submission" date="2014-03" db="EMBL/GenBank/DDBJ databases">
        <authorList>
            <person name="Sibley D."/>
            <person name="Venepally P."/>
            <person name="Karamycheva S."/>
            <person name="Hadjithomas M."/>
            <person name="Khan A."/>
            <person name="Brunk B."/>
            <person name="Roos D."/>
            <person name="Caler E."/>
            <person name="Lorenzi H."/>
        </authorList>
    </citation>
    <scope>NUCLEOTIDE SEQUENCE [LARGE SCALE GENOMIC DNA]</scope>
    <source>
        <strain evidence="3">p89</strain>
    </source>
</reference>
<feature type="region of interest" description="Disordered" evidence="1">
    <location>
        <begin position="724"/>
        <end position="794"/>
    </location>
</feature>
<feature type="compositionally biased region" description="Basic residues" evidence="1">
    <location>
        <begin position="733"/>
        <end position="742"/>
    </location>
</feature>
<feature type="compositionally biased region" description="Basic and acidic residues" evidence="1">
    <location>
        <begin position="1"/>
        <end position="19"/>
    </location>
</feature>
<protein>
    <submittedName>
        <fullName evidence="2">Uncharacterized protein</fullName>
    </submittedName>
</protein>
<feature type="region of interest" description="Disordered" evidence="1">
    <location>
        <begin position="1048"/>
        <end position="1094"/>
    </location>
</feature>
<dbReference type="OrthoDB" id="330699at2759"/>
<feature type="region of interest" description="Disordered" evidence="1">
    <location>
        <begin position="170"/>
        <end position="196"/>
    </location>
</feature>
<sequence>MKESFMDVSRKGRGSREDEGASCGGTNEEKRELCDPTTGDTNTGVCVSSDTPGAVPGFSPTEANGSPTEKRLCGNSDEGTLSTAEVPGGSSFSPREAGVVTNAGGDASLPGSTQATFCAFCTGEITGWPSRTEADSCPDHQGPENVRLSSACRDRRACTCGGSPQSLEKCAEVEGTKQAGEGGTGEQTESDKGGRDQEKPVCRLRWYLYNVEAILNRLARAESVVSPPFDAKSVGGPLYIRLDPLHPPADETCGNGNRSLSCGSRSTGPTASSTASPSVRQTEGLFPGILKKGGKGANQRFVDRSLGEEKTTFDWDTCRFGVFVACCAYVTMDFSIQMVELGVGKQDLRRNGDEGKLQPPDGVASGEFREPAMAEQSANDKKGGSFQGALCDTRPPGDDRERTPGRVLVDSGRCLYSSRQQGTLWHGVHNFAALSAADRDENLLVLDVIIHSATVETPPVEALEPESEDLVEERGKVVHTGSAESASTSDSRIPEKALATKPNAFLSDAAFDSTRLERETVDSKERPPASSDGSGNIRSGSPAHAGVAPGTEEKVVLGVRGGGNSRVQKCVGRVSGDDGLSQEVDHGGRSRRQPSTRLSVGAAMQGGTRLSNLRKVRIELEQNRGSVEGLGRHNGAKTHAAWNRVKGVSECIDPQAVKGESGHCGVNSGLAKRKGVRCAQVSQLAGRATQAGRNRGKGGREAEARSTLASQEYHRLQVAEAVEPQRGVEKVAKGRRGGRAHGKSAGAQSRDCQECRPGGGEGTNVAGTGNASAKKKRETQRQQHRTGNSGTAKDGDMARVLAAWGTLREIDGSADAERFGVAVEDFFQDPSAGAGLTGCRPSIWADATGQATTLSRLWEREQGGPPGLGEETAMNVKTAHSRLQAKAARSAPSDTSSVQRCYQDGAAPRHSEDGCWKIDTTRGGGHTLSALNVLLSLAGRDGNEAFGSTAMSSGRSGNSSQISGGVPSPYLSSAFQEKPLACGVSQGSGDQRGLWNPSFEDGADPGLGGTRETAMFLSDQNAYGHASLGSEFHEADPGLGTRGRNFPVAPFPGWPPASRTGLEGRRRDAADVPGAGPMQAGNLTTSLSDTPNEPPVLVQYARALQAAAASSPTQQNRGGAGEDISSGAVFQADRLSGVDLQRGLGQDVLASRQSYDDRIHGEPSLDEMYPSGNPRESSGGQRGSSFYSPGLTALEEEHASRRLARTLLSDCAIPDSSLGACLSNNDAAEMSTEHATAPASEQDAQLWRRNGPDAQTPEERYVGSAGSTASSVVAAALDLGLGARCHSGHQVSSSLNVLDAAVAHLRRREGLSFDRGLICGLFSHPIARYPDEDTLGASRRVHQQLTQQEQPAVANAYEQMQTLDGMKDEYSRAPHQRGDSSRSSYGERDARVAQVGETREHPENEEVTREYALQYLAENIGRIRRDTAEYDSLVGRTSSALRGHSVTVAMLPRASLPKSENSESTRNALPEVPSGDD</sequence>
<evidence type="ECO:0000313" key="3">
    <source>
        <dbReference type="Proteomes" id="UP000028828"/>
    </source>
</evidence>
<dbReference type="VEuPathDB" id="ToxoDB:TGP89_222050"/>
<feature type="compositionally biased region" description="Polar residues" evidence="1">
    <location>
        <begin position="1458"/>
        <end position="1467"/>
    </location>
</feature>
<feature type="compositionally biased region" description="Basic and acidic residues" evidence="1">
    <location>
        <begin position="1154"/>
        <end position="1163"/>
    </location>
</feature>
<feature type="compositionally biased region" description="Polar residues" evidence="1">
    <location>
        <begin position="1081"/>
        <end position="1091"/>
    </location>
</feature>